<dbReference type="InParanoid" id="A0A1D6FQ32"/>
<accession>A0A1D6FQ32</accession>
<dbReference type="PANTHER" id="PTHR47557">
    <property type="entry name" value="PLANT UBX DOMAIN-CONTAINING PROTEIN 1"/>
    <property type="match status" value="1"/>
</dbReference>
<dbReference type="EMBL" id="CM000784">
    <property type="protein sequence ID" value="AQK93735.1"/>
    <property type="molecule type" value="Genomic_DNA"/>
</dbReference>
<organism evidence="1">
    <name type="scientific">Zea mays</name>
    <name type="common">Maize</name>
    <dbReference type="NCBI Taxonomy" id="4577"/>
    <lineage>
        <taxon>Eukaryota</taxon>
        <taxon>Viridiplantae</taxon>
        <taxon>Streptophyta</taxon>
        <taxon>Embryophyta</taxon>
        <taxon>Tracheophyta</taxon>
        <taxon>Spermatophyta</taxon>
        <taxon>Magnoliopsida</taxon>
        <taxon>Liliopsida</taxon>
        <taxon>Poales</taxon>
        <taxon>Poaceae</taxon>
        <taxon>PACMAD clade</taxon>
        <taxon>Panicoideae</taxon>
        <taxon>Andropogonodae</taxon>
        <taxon>Andropogoneae</taxon>
        <taxon>Tripsacinae</taxon>
        <taxon>Zea</taxon>
    </lineage>
</organism>
<evidence type="ECO:0000313" key="1">
    <source>
        <dbReference type="EMBL" id="AQK93735.1"/>
    </source>
</evidence>
<dbReference type="GO" id="GO:0051117">
    <property type="term" value="F:ATPase binding"/>
    <property type="evidence" value="ECO:0007669"/>
    <property type="project" value="InterPro"/>
</dbReference>
<dbReference type="InterPro" id="IPR044232">
    <property type="entry name" value="PUX1"/>
</dbReference>
<dbReference type="AlphaFoldDB" id="A0A1D6FQ32"/>
<name>A0A1D6FQ32_MAIZE</name>
<proteinExistence type="predicted"/>
<protein>
    <submittedName>
        <fullName evidence="1">Uncharacterized protein</fullName>
    </submittedName>
</protein>
<dbReference type="eggNOG" id="KOG0029">
    <property type="taxonomic scope" value="Eukaryota"/>
</dbReference>
<sequence>MAIIVTFLCRKAIRTQNGEDILIQIISRLIGLMKDHCMICHMGFHKTMINMRWSSSHRILRYDLGGIGGRGNDGQYTDHAPEWSESGRGGWNEGSGNNHREGLMSYKQFVQELDDDVSPVEAQSSQIGRCDKACKCLFGKSQDKLKAASEELGHKIRGFSSENFALQPSNLPSADHEEGDDFYELQPADYYNLISKLLKENVNRQPEQPDYYVVRNHIVVLWCSSPCTNWMSIATFLLLLILETAFSTSFWTKFVG</sequence>
<dbReference type="PANTHER" id="PTHR47557:SF2">
    <property type="entry name" value="PLANT UBX DOMAIN-CONTAINING PROTEIN 1"/>
    <property type="match status" value="1"/>
</dbReference>
<dbReference type="GO" id="GO:0032984">
    <property type="term" value="P:protein-containing complex disassembly"/>
    <property type="evidence" value="ECO:0007669"/>
    <property type="project" value="InterPro"/>
</dbReference>
<dbReference type="STRING" id="4577.A0A1D6FQ32"/>
<reference evidence="1" key="1">
    <citation type="submission" date="2015-12" db="EMBL/GenBank/DDBJ databases">
        <title>Update maize B73 reference genome by single molecule sequencing technologies.</title>
        <authorList>
            <consortium name="Maize Genome Sequencing Project"/>
            <person name="Ware D."/>
        </authorList>
    </citation>
    <scope>NUCLEOTIDE SEQUENCE</scope>
    <source>
        <tissue evidence="1">Seedling</tissue>
    </source>
</reference>
<gene>
    <name evidence="1" type="ORF">ZEAMMB73_Zm00001d010250</name>
</gene>